<protein>
    <submittedName>
        <fullName evidence="2">Uncharacterized protein</fullName>
    </submittedName>
</protein>
<name>A0A8H7K5E5_BIOOC</name>
<comment type="caution">
    <text evidence="2">The sequence shown here is derived from an EMBL/GenBank/DDBJ whole genome shotgun (WGS) entry which is preliminary data.</text>
</comment>
<sequence>MCKVGSSTNFPTETSPWRDRTQSAQSARADGTNRLRCNPTASPVLSVSLSGQILIPRDATPGQHGGIFVFIVRVSGPSGLVGGMGPVAGRSQGSPSPRFFSQFIQCGANHVDHIAGLETQFRARRFLHVMTAVALGCLQPT</sequence>
<dbReference type="Proteomes" id="UP000616885">
    <property type="component" value="Unassembled WGS sequence"/>
</dbReference>
<reference evidence="2" key="1">
    <citation type="submission" date="2020-10" db="EMBL/GenBank/DDBJ databases">
        <title>High-Quality Genome Resource of Clonostachys rosea strain S41 by Oxford Nanopore Long-Read Sequencing.</title>
        <authorList>
            <person name="Wang H."/>
        </authorList>
    </citation>
    <scope>NUCLEOTIDE SEQUENCE</scope>
    <source>
        <strain evidence="2">S41</strain>
    </source>
</reference>
<feature type="region of interest" description="Disordered" evidence="1">
    <location>
        <begin position="1"/>
        <end position="42"/>
    </location>
</feature>
<gene>
    <name evidence="2" type="ORF">IM811_005079</name>
</gene>
<feature type="compositionally biased region" description="Polar residues" evidence="1">
    <location>
        <begin position="1"/>
        <end position="15"/>
    </location>
</feature>
<dbReference type="AlphaFoldDB" id="A0A8H7K5E5"/>
<evidence type="ECO:0000313" key="3">
    <source>
        <dbReference type="Proteomes" id="UP000616885"/>
    </source>
</evidence>
<evidence type="ECO:0000313" key="2">
    <source>
        <dbReference type="EMBL" id="KAF9745457.1"/>
    </source>
</evidence>
<accession>A0A8H7K5E5</accession>
<proteinExistence type="predicted"/>
<dbReference type="EMBL" id="JADCTT010000013">
    <property type="protein sequence ID" value="KAF9745457.1"/>
    <property type="molecule type" value="Genomic_DNA"/>
</dbReference>
<evidence type="ECO:0000256" key="1">
    <source>
        <dbReference type="SAM" id="MobiDB-lite"/>
    </source>
</evidence>
<organism evidence="2 3">
    <name type="scientific">Bionectria ochroleuca</name>
    <name type="common">Gliocladium roseum</name>
    <dbReference type="NCBI Taxonomy" id="29856"/>
    <lineage>
        <taxon>Eukaryota</taxon>
        <taxon>Fungi</taxon>
        <taxon>Dikarya</taxon>
        <taxon>Ascomycota</taxon>
        <taxon>Pezizomycotina</taxon>
        <taxon>Sordariomycetes</taxon>
        <taxon>Hypocreomycetidae</taxon>
        <taxon>Hypocreales</taxon>
        <taxon>Bionectriaceae</taxon>
        <taxon>Clonostachys</taxon>
    </lineage>
</organism>